<comment type="caution">
    <text evidence="1">The sequence shown here is derived from an EMBL/GenBank/DDBJ whole genome shotgun (WGS) entry which is preliminary data.</text>
</comment>
<proteinExistence type="predicted"/>
<dbReference type="EMBL" id="JFZV01000010">
    <property type="protein sequence ID" value="KDN14148.1"/>
    <property type="molecule type" value="Genomic_DNA"/>
</dbReference>
<gene>
    <name evidence="1" type="ORF">SALWKB29_1809</name>
</gene>
<organism evidence="1 2">
    <name type="scientific">Snodgrassella communis</name>
    <dbReference type="NCBI Taxonomy" id="2946699"/>
    <lineage>
        <taxon>Bacteria</taxon>
        <taxon>Pseudomonadati</taxon>
        <taxon>Pseudomonadota</taxon>
        <taxon>Betaproteobacteria</taxon>
        <taxon>Neisseriales</taxon>
        <taxon>Neisseriaceae</taxon>
        <taxon>Snodgrassella</taxon>
    </lineage>
</organism>
<reference evidence="1 2" key="1">
    <citation type="submission" date="2014-03" db="EMBL/GenBank/DDBJ databases">
        <title>The genomes of two eusocial bee gut symbionts.</title>
        <authorList>
            <person name="Kwong W.K."/>
            <person name="Engel P."/>
            <person name="Koch H."/>
            <person name="Moran N.A."/>
        </authorList>
    </citation>
    <scope>NUCLEOTIDE SEQUENCE [LARGE SCALE GENOMIC DNA]</scope>
    <source>
        <strain evidence="2">wkB29</strain>
    </source>
</reference>
<dbReference type="AlphaFoldDB" id="A0A836MNI3"/>
<dbReference type="Proteomes" id="UP000027170">
    <property type="component" value="Unassembled WGS sequence"/>
</dbReference>
<evidence type="ECO:0000313" key="1">
    <source>
        <dbReference type="EMBL" id="KDN14148.1"/>
    </source>
</evidence>
<evidence type="ECO:0000313" key="2">
    <source>
        <dbReference type="Proteomes" id="UP000027170"/>
    </source>
</evidence>
<sequence length="54" mass="5840">MGADKAGTACYQNGHKLSVMIFEQNKVITRNQAAVRHLFSLATSIKNTCASSIL</sequence>
<keyword evidence="2" id="KW-1185">Reference proteome</keyword>
<name>A0A836MNI3_9NEIS</name>
<protein>
    <submittedName>
        <fullName evidence="1">Uncharacterized protein</fullName>
    </submittedName>
</protein>
<accession>A0A836MNI3</accession>